<dbReference type="STRING" id="743720.Psefu_0479"/>
<feature type="domain" description="DUF6429" evidence="1">
    <location>
        <begin position="5"/>
        <end position="73"/>
    </location>
</feature>
<dbReference type="KEGG" id="pfv:Psefu_0479"/>
<dbReference type="Pfam" id="PF20008">
    <property type="entry name" value="DUF6429"/>
    <property type="match status" value="1"/>
</dbReference>
<organism evidence="2 3">
    <name type="scientific">Pseudomonas fulva (strain 12-X)</name>
    <dbReference type="NCBI Taxonomy" id="743720"/>
    <lineage>
        <taxon>Bacteria</taxon>
        <taxon>Pseudomonadati</taxon>
        <taxon>Pseudomonadota</taxon>
        <taxon>Gammaproteobacteria</taxon>
        <taxon>Pseudomonadales</taxon>
        <taxon>Pseudomonadaceae</taxon>
        <taxon>Pseudomonas</taxon>
    </lineage>
</organism>
<dbReference type="eggNOG" id="ENOG5032Y36">
    <property type="taxonomic scope" value="Bacteria"/>
</dbReference>
<evidence type="ECO:0000313" key="3">
    <source>
        <dbReference type="Proteomes" id="UP000000686"/>
    </source>
</evidence>
<protein>
    <submittedName>
        <fullName evidence="2">ISPpu13, transposase Orf3</fullName>
    </submittedName>
</protein>
<dbReference type="AlphaFoldDB" id="F6AHJ5"/>
<dbReference type="Proteomes" id="UP000000686">
    <property type="component" value="Chromosome"/>
</dbReference>
<evidence type="ECO:0000313" key="2">
    <source>
        <dbReference type="EMBL" id="AEF20461.1"/>
    </source>
</evidence>
<name>F6AHJ5_PSEF1</name>
<dbReference type="InterPro" id="IPR045489">
    <property type="entry name" value="DUF6429"/>
</dbReference>
<dbReference type="HOGENOM" id="CLU_175573_1_0_6"/>
<keyword evidence="3" id="KW-1185">Reference proteome</keyword>
<proteinExistence type="predicted"/>
<gene>
    <name evidence="2" type="ordered locus">Psefu_0479</name>
</gene>
<reference evidence="2 3" key="1">
    <citation type="submission" date="2011-04" db="EMBL/GenBank/DDBJ databases">
        <title>Complete sequence of Pseudomonas fulva 12-X.</title>
        <authorList>
            <consortium name="US DOE Joint Genome Institute"/>
            <person name="Lucas S."/>
            <person name="Han J."/>
            <person name="Lapidus A."/>
            <person name="Cheng J.-F."/>
            <person name="Goodwin L."/>
            <person name="Pitluck S."/>
            <person name="Peters L."/>
            <person name="Mikhailova N."/>
            <person name="Pagani I."/>
            <person name="Davenport K."/>
            <person name="Han C."/>
            <person name="Tapia R."/>
            <person name="Land M."/>
            <person name="Hauser L."/>
            <person name="Kyrpides N."/>
            <person name="Ivanova N."/>
            <person name="Pagani I."/>
            <person name="Lcollab F.I."/>
            <person name="Woyke T."/>
        </authorList>
    </citation>
    <scope>NUCLEOTIDE SEQUENCE [LARGE SCALE GENOMIC DNA]</scope>
    <source>
        <strain evidence="3">12-X</strain>
    </source>
</reference>
<accession>F6AHJ5</accession>
<dbReference type="EMBL" id="CP002727">
    <property type="protein sequence ID" value="AEF20461.1"/>
    <property type="molecule type" value="Genomic_DNA"/>
</dbReference>
<evidence type="ECO:0000259" key="1">
    <source>
        <dbReference type="Pfam" id="PF20008"/>
    </source>
</evidence>
<dbReference type="RefSeq" id="WP_013789603.1">
    <property type="nucleotide sequence ID" value="NC_015556.1"/>
</dbReference>
<dbReference type="OrthoDB" id="8912983at2"/>
<sequence length="83" mass="9206">MEYDPKRIEETVLALLATFSFDGGRSWKGYDFDVMNALHQQGLIDDPRSKNKSVWLTAEGLEKGTAIAERLFAADGNSQSPAE</sequence>